<protein>
    <submittedName>
        <fullName evidence="2">N-acetyltransferase</fullName>
    </submittedName>
</protein>
<evidence type="ECO:0000313" key="3">
    <source>
        <dbReference type="Proteomes" id="UP001500363"/>
    </source>
</evidence>
<dbReference type="RefSeq" id="WP_344172173.1">
    <property type="nucleotide sequence ID" value="NZ_BAAANC010000001.1"/>
</dbReference>
<sequence length="183" mass="19232">MSITWTTRAETGADPAAIDAVNFHAFGRRYEPDLVIRLRADATAWLPALSYVATQDTPGAFSGVGLAAGGPDDEVVAHALLSRCHIDDTPALVLGPVAVLPAYQRAGAGSATIRAALGAARSAGEHAVVLLGHPEYYPRFGFRESTAFGIHGEHDGPAQMALALNPDRPLPRGTIHYPSAWDA</sequence>
<gene>
    <name evidence="2" type="ORF">GCM10009741_19430</name>
</gene>
<dbReference type="InterPro" id="IPR000182">
    <property type="entry name" value="GNAT_dom"/>
</dbReference>
<organism evidence="2 3">
    <name type="scientific">Kribbella lupini</name>
    <dbReference type="NCBI Taxonomy" id="291602"/>
    <lineage>
        <taxon>Bacteria</taxon>
        <taxon>Bacillati</taxon>
        <taxon>Actinomycetota</taxon>
        <taxon>Actinomycetes</taxon>
        <taxon>Propionibacteriales</taxon>
        <taxon>Kribbellaceae</taxon>
        <taxon>Kribbella</taxon>
    </lineage>
</organism>
<dbReference type="EMBL" id="BAAANC010000001">
    <property type="protein sequence ID" value="GAA1519310.1"/>
    <property type="molecule type" value="Genomic_DNA"/>
</dbReference>
<name>A0ABP4L9P7_9ACTN</name>
<dbReference type="InterPro" id="IPR016181">
    <property type="entry name" value="Acyl_CoA_acyltransferase"/>
</dbReference>
<feature type="domain" description="N-acetyltransferase" evidence="1">
    <location>
        <begin position="21"/>
        <end position="165"/>
    </location>
</feature>
<dbReference type="CDD" id="cd04301">
    <property type="entry name" value="NAT_SF"/>
    <property type="match status" value="1"/>
</dbReference>
<evidence type="ECO:0000259" key="1">
    <source>
        <dbReference type="PROSITE" id="PS51186"/>
    </source>
</evidence>
<dbReference type="SUPFAM" id="SSF55729">
    <property type="entry name" value="Acyl-CoA N-acyltransferases (Nat)"/>
    <property type="match status" value="1"/>
</dbReference>
<evidence type="ECO:0000313" key="2">
    <source>
        <dbReference type="EMBL" id="GAA1519310.1"/>
    </source>
</evidence>
<keyword evidence="3" id="KW-1185">Reference proteome</keyword>
<accession>A0ABP4L9P7</accession>
<dbReference type="Pfam" id="PF00583">
    <property type="entry name" value="Acetyltransf_1"/>
    <property type="match status" value="1"/>
</dbReference>
<dbReference type="Proteomes" id="UP001500363">
    <property type="component" value="Unassembled WGS sequence"/>
</dbReference>
<dbReference type="Gene3D" id="3.40.630.30">
    <property type="match status" value="1"/>
</dbReference>
<dbReference type="PROSITE" id="PS51186">
    <property type="entry name" value="GNAT"/>
    <property type="match status" value="1"/>
</dbReference>
<reference evidence="3" key="1">
    <citation type="journal article" date="2019" name="Int. J. Syst. Evol. Microbiol.">
        <title>The Global Catalogue of Microorganisms (GCM) 10K type strain sequencing project: providing services to taxonomists for standard genome sequencing and annotation.</title>
        <authorList>
            <consortium name="The Broad Institute Genomics Platform"/>
            <consortium name="The Broad Institute Genome Sequencing Center for Infectious Disease"/>
            <person name="Wu L."/>
            <person name="Ma J."/>
        </authorList>
    </citation>
    <scope>NUCLEOTIDE SEQUENCE [LARGE SCALE GENOMIC DNA]</scope>
    <source>
        <strain evidence="3">JCM 14303</strain>
    </source>
</reference>
<comment type="caution">
    <text evidence="2">The sequence shown here is derived from an EMBL/GenBank/DDBJ whole genome shotgun (WGS) entry which is preliminary data.</text>
</comment>
<proteinExistence type="predicted"/>